<keyword evidence="2" id="KW-0808">Transferase</keyword>
<dbReference type="PANTHER" id="PTHR47829:SF1">
    <property type="entry name" value="HAD FAMILY PHOSPHATASE"/>
    <property type="match status" value="1"/>
</dbReference>
<dbReference type="AlphaFoldDB" id="A0A1I3IPD7"/>
<dbReference type="STRING" id="1005945.SAMN05216561_10999"/>
<sequence>MNAELPIVQPSVELPSEDVPGAEMPGLDLDALTAHLADELPGTVAGPLRGRLIAGGRSNLTYAVSDDRNSWVLRRPPLGHVLETAHDMGREYRAMTALAATGVPVPRMLTQCADPAVLGAPFYMMSFVEGTVYRSEEQLAALDAPAAEALADRLVEALVELHRLDPADAGLADFGRPEGYLARQVRRWGKQLAASGSRQISGLEELGTRLAETVPETRRHGVVHGDYKLDNVVVSPEDGTIVAVLDWEMATLGDPLMDLVNLMLWWDGVLDTEGRPFAPVPARHPQFPPSSRLAQRYAELTGADLDTLPWCSGLLCYKLAAIFEGMHSRQTQGLTVGEGFELVAGLAPALAERGHRALLATGP</sequence>
<dbReference type="SUPFAM" id="SSF56112">
    <property type="entry name" value="Protein kinase-like (PK-like)"/>
    <property type="match status" value="1"/>
</dbReference>
<reference evidence="2 3" key="1">
    <citation type="submission" date="2016-10" db="EMBL/GenBank/DDBJ databases">
        <authorList>
            <person name="de Groot N.N."/>
        </authorList>
    </citation>
    <scope>NUCLEOTIDE SEQUENCE [LARGE SCALE GENOMIC DNA]</scope>
    <source>
        <strain evidence="2 3">CGMCC 1.11156</strain>
    </source>
</reference>
<accession>A0A1I3IPD7</accession>
<keyword evidence="2" id="KW-0418">Kinase</keyword>
<dbReference type="InterPro" id="IPR011009">
    <property type="entry name" value="Kinase-like_dom_sf"/>
</dbReference>
<dbReference type="RefSeq" id="WP_091113793.1">
    <property type="nucleotide sequence ID" value="NZ_BKAF01000011.1"/>
</dbReference>
<dbReference type="InterPro" id="IPR041726">
    <property type="entry name" value="ACAD10_11_N"/>
</dbReference>
<dbReference type="PANTHER" id="PTHR47829">
    <property type="entry name" value="HYDROLASE, PUTATIVE (AFU_ORTHOLOGUE AFUA_1G12880)-RELATED"/>
    <property type="match status" value="1"/>
</dbReference>
<dbReference type="Proteomes" id="UP000198649">
    <property type="component" value="Unassembled WGS sequence"/>
</dbReference>
<evidence type="ECO:0000313" key="3">
    <source>
        <dbReference type="Proteomes" id="UP000198649"/>
    </source>
</evidence>
<evidence type="ECO:0000313" key="2">
    <source>
        <dbReference type="EMBL" id="SFI49816.1"/>
    </source>
</evidence>
<dbReference type="Pfam" id="PF01636">
    <property type="entry name" value="APH"/>
    <property type="match status" value="1"/>
</dbReference>
<dbReference type="InterPro" id="IPR052898">
    <property type="entry name" value="ACAD10-like"/>
</dbReference>
<dbReference type="InterPro" id="IPR002575">
    <property type="entry name" value="Aminoglycoside_PTrfase"/>
</dbReference>
<dbReference type="CDD" id="cd05154">
    <property type="entry name" value="ACAD10_11_N-like"/>
    <property type="match status" value="1"/>
</dbReference>
<dbReference type="Gene3D" id="3.30.200.20">
    <property type="entry name" value="Phosphorylase Kinase, domain 1"/>
    <property type="match status" value="1"/>
</dbReference>
<dbReference type="GO" id="GO:0016301">
    <property type="term" value="F:kinase activity"/>
    <property type="evidence" value="ECO:0007669"/>
    <property type="project" value="UniProtKB-KW"/>
</dbReference>
<dbReference type="Gene3D" id="3.90.1200.10">
    <property type="match status" value="1"/>
</dbReference>
<proteinExistence type="predicted"/>
<dbReference type="OrthoDB" id="3806873at2"/>
<feature type="domain" description="Aminoglycoside phosphotransferase" evidence="1">
    <location>
        <begin position="51"/>
        <end position="268"/>
    </location>
</feature>
<evidence type="ECO:0000259" key="1">
    <source>
        <dbReference type="Pfam" id="PF01636"/>
    </source>
</evidence>
<organism evidence="2 3">
    <name type="scientific">Nocardioides psychrotolerans</name>
    <dbReference type="NCBI Taxonomy" id="1005945"/>
    <lineage>
        <taxon>Bacteria</taxon>
        <taxon>Bacillati</taxon>
        <taxon>Actinomycetota</taxon>
        <taxon>Actinomycetes</taxon>
        <taxon>Propionibacteriales</taxon>
        <taxon>Nocardioidaceae</taxon>
        <taxon>Nocardioides</taxon>
    </lineage>
</organism>
<keyword evidence="3" id="KW-1185">Reference proteome</keyword>
<gene>
    <name evidence="2" type="ORF">SAMN05216561_10999</name>
</gene>
<dbReference type="EMBL" id="FOQG01000009">
    <property type="protein sequence ID" value="SFI49816.1"/>
    <property type="molecule type" value="Genomic_DNA"/>
</dbReference>
<name>A0A1I3IPD7_9ACTN</name>
<protein>
    <submittedName>
        <fullName evidence="2">Predicted kinase, aminoglycoside phosphotransferase (APT) family</fullName>
    </submittedName>
</protein>